<feature type="compositionally biased region" description="Polar residues" evidence="1">
    <location>
        <begin position="385"/>
        <end position="399"/>
    </location>
</feature>
<dbReference type="PANTHER" id="PTHR34411">
    <property type="entry name" value="DUF6748 DOMAIN-CONTAINING PROTEIN-RELATED"/>
    <property type="match status" value="1"/>
</dbReference>
<protein>
    <submittedName>
        <fullName evidence="2">Histidine kinase</fullName>
    </submittedName>
</protein>
<name>D3BRM4_HETP5</name>
<accession>D3BRM4</accession>
<keyword evidence="3" id="KW-1185">Reference proteome</keyword>
<feature type="compositionally biased region" description="Basic residues" evidence="1">
    <location>
        <begin position="281"/>
        <end position="292"/>
    </location>
</feature>
<feature type="region of interest" description="Disordered" evidence="1">
    <location>
        <begin position="450"/>
        <end position="494"/>
    </location>
</feature>
<feature type="compositionally biased region" description="Low complexity" evidence="1">
    <location>
        <begin position="247"/>
        <end position="261"/>
    </location>
</feature>
<feature type="compositionally biased region" description="Polar residues" evidence="1">
    <location>
        <begin position="185"/>
        <end position="194"/>
    </location>
</feature>
<organism evidence="2 3">
    <name type="scientific">Heterostelium pallidum (strain ATCC 26659 / Pp 5 / PN500)</name>
    <name type="common">Cellular slime mold</name>
    <name type="synonym">Polysphondylium pallidum</name>
    <dbReference type="NCBI Taxonomy" id="670386"/>
    <lineage>
        <taxon>Eukaryota</taxon>
        <taxon>Amoebozoa</taxon>
        <taxon>Evosea</taxon>
        <taxon>Eumycetozoa</taxon>
        <taxon>Dictyostelia</taxon>
        <taxon>Acytosteliales</taxon>
        <taxon>Acytosteliaceae</taxon>
        <taxon>Heterostelium</taxon>
    </lineage>
</organism>
<dbReference type="GeneID" id="31366104"/>
<comment type="caution">
    <text evidence="2">The sequence shown here is derived from an EMBL/GenBank/DDBJ whole genome shotgun (WGS) entry which is preliminary data.</text>
</comment>
<keyword evidence="2" id="KW-0418">Kinase</keyword>
<feature type="compositionally biased region" description="Low complexity" evidence="1">
    <location>
        <begin position="418"/>
        <end position="433"/>
    </location>
</feature>
<sequence length="764" mass="85785">MDLNQPISLEDQGFTEYRFIHGVKYEISPSYITPVCPKPHVCLICTRELPPCLVSRSVSWVSILRVVFYSLKKLYPEKEYFNLKKDVYGYVAAHWDVICTKKKRTPGWRKQLQDALSHCRRLFESGADHHDCYGFWKLKDHTDPWEENLDHFSNPSSPILPNNHQQQQQQQSHISSYPSPLLSGDSAQFSGSPSPMFFSKSNTPILSSQLNLRSSNGSKSTSPNYNNYICDLSNLGLSSPHQRPRSKSLSSGSSSSSLSSSFHLDHPHIIPFPQSPLQKQHQQHHNHQHHSNNHQQFQLNSSTGSGGAFHPVPRSPFSMNSSRYDKTPRRSSASDDLIDVMSFGPIPKDDNFKLSGSSSPLNTTPTTSSPPAQLSPPSSSYSPPQKLNSSPPSSNAYHNKASISNLINPIMEEKDECSPTLSSSSSSISSGSLTSISNINKSTIEMPSLPIVTRSHRSSSSPINFISYRSSNNNNNNNNNKSTTSPNLLESSTNSSASSILNITNLSDSSNTLPRISSFNYKFYPNEQSPSLSPDSNAHDVFFKNNRKRTKDSVYFTFKPSLEGGSNDTSNCTRYFLREVNSKNNINIEVNNLIFSNRDSQSLVLNTDPKNIMLSGSFTPTEDGHTNFHIDHSYLLLDVPTRALTNGKFYFVDILKNQSSQYVAHTVNNDSNSFEFMKLDIGDFWTINLIDMDWVEKQIFTEFPYKAIVYGTTLYKELEIHYAFVNINGAPTKCPEIPPVNCLKDTVPTYSRNADRCYKNTYIQ</sequence>
<keyword evidence="2" id="KW-0808">Transferase</keyword>
<gene>
    <name evidence="2" type="ORF">PPL_10635</name>
</gene>
<dbReference type="InParanoid" id="D3BRM4"/>
<dbReference type="GO" id="GO:0016301">
    <property type="term" value="F:kinase activity"/>
    <property type="evidence" value="ECO:0007669"/>
    <property type="project" value="UniProtKB-KW"/>
</dbReference>
<dbReference type="STRING" id="670386.D3BRM4"/>
<feature type="compositionally biased region" description="Low complexity" evidence="1">
    <location>
        <begin position="354"/>
        <end position="384"/>
    </location>
</feature>
<dbReference type="RefSeq" id="XP_020428190.1">
    <property type="nucleotide sequence ID" value="XM_020581403.1"/>
</dbReference>
<reference evidence="2 3" key="1">
    <citation type="journal article" date="2011" name="Genome Res.">
        <title>Phylogeny-wide analysis of social amoeba genomes highlights ancient origins for complex intercellular communication.</title>
        <authorList>
            <person name="Heidel A.J."/>
            <person name="Lawal H.M."/>
            <person name="Felder M."/>
            <person name="Schilde C."/>
            <person name="Helps N.R."/>
            <person name="Tunggal B."/>
            <person name="Rivero F."/>
            <person name="John U."/>
            <person name="Schleicher M."/>
            <person name="Eichinger L."/>
            <person name="Platzer M."/>
            <person name="Noegel A.A."/>
            <person name="Schaap P."/>
            <person name="Gloeckner G."/>
        </authorList>
    </citation>
    <scope>NUCLEOTIDE SEQUENCE [LARGE SCALE GENOMIC DNA]</scope>
    <source>
        <strain evidence="3">ATCC 26659 / Pp 5 / PN500</strain>
    </source>
</reference>
<feature type="compositionally biased region" description="Polar residues" evidence="1">
    <location>
        <begin position="151"/>
        <end position="164"/>
    </location>
</feature>
<feature type="compositionally biased region" description="Low complexity" evidence="1">
    <location>
        <begin position="293"/>
        <end position="302"/>
    </location>
</feature>
<feature type="region of interest" description="Disordered" evidence="1">
    <location>
        <begin position="150"/>
        <end position="194"/>
    </location>
</feature>
<proteinExistence type="predicted"/>
<dbReference type="AlphaFoldDB" id="D3BRM4"/>
<evidence type="ECO:0000313" key="2">
    <source>
        <dbReference type="EMBL" id="EFA76056.1"/>
    </source>
</evidence>
<dbReference type="InterPro" id="IPR040405">
    <property type="entry name" value="DDB_G0275255-like"/>
</dbReference>
<dbReference type="Proteomes" id="UP000001396">
    <property type="component" value="Unassembled WGS sequence"/>
</dbReference>
<evidence type="ECO:0000313" key="3">
    <source>
        <dbReference type="Proteomes" id="UP000001396"/>
    </source>
</evidence>
<dbReference type="EMBL" id="ADBJ01000050">
    <property type="protein sequence ID" value="EFA76056.1"/>
    <property type="molecule type" value="Genomic_DNA"/>
</dbReference>
<dbReference type="FunFam" id="3.90.980.20:FF:000015">
    <property type="entry name" value="Histidine kinase A"/>
    <property type="match status" value="1"/>
</dbReference>
<feature type="region of interest" description="Disordered" evidence="1">
    <location>
        <begin position="414"/>
        <end position="433"/>
    </location>
</feature>
<feature type="compositionally biased region" description="Polar residues" evidence="1">
    <location>
        <begin position="458"/>
        <end position="471"/>
    </location>
</feature>
<feature type="region of interest" description="Disordered" evidence="1">
    <location>
        <begin position="236"/>
        <end position="399"/>
    </location>
</feature>
<evidence type="ECO:0000256" key="1">
    <source>
        <dbReference type="SAM" id="MobiDB-lite"/>
    </source>
</evidence>
<dbReference type="Gene3D" id="3.90.980.20">
    <property type="match status" value="1"/>
</dbReference>